<gene>
    <name evidence="3" type="ORF">DQ384_13205</name>
</gene>
<dbReference type="InterPro" id="IPR003959">
    <property type="entry name" value="ATPase_AAA_core"/>
</dbReference>
<name>A0A367FKI9_9ACTN</name>
<evidence type="ECO:0000313" key="3">
    <source>
        <dbReference type="EMBL" id="RCG30913.1"/>
    </source>
</evidence>
<dbReference type="GO" id="GO:0000731">
    <property type="term" value="P:DNA synthesis involved in DNA repair"/>
    <property type="evidence" value="ECO:0007669"/>
    <property type="project" value="TreeGrafter"/>
</dbReference>
<accession>A0A367FKI9</accession>
<dbReference type="OrthoDB" id="104167at2"/>
<dbReference type="InterPro" id="IPR027417">
    <property type="entry name" value="P-loop_NTPase"/>
</dbReference>
<keyword evidence="1" id="KW-0227">DNA damage</keyword>
<dbReference type="EMBL" id="QOIL01000006">
    <property type="protein sequence ID" value="RCG30913.1"/>
    <property type="molecule type" value="Genomic_DNA"/>
</dbReference>
<dbReference type="AlphaFoldDB" id="A0A367FKI9"/>
<dbReference type="InterPro" id="IPR014555">
    <property type="entry name" value="RecF-like"/>
</dbReference>
<protein>
    <submittedName>
        <fullName evidence="3">Chromosome segregation protein SMC</fullName>
    </submittedName>
</protein>
<sequence length="379" mass="41704">MTRRRLHTIKIEGYTSIGSAEVDLRDLNVLVGANGASKSNFISALALLGRIVDGELNLFVGQAGGGSALLHGGPKGDARVTLRLGFDANGYEATLVPSAGDELIFGDERISSQGDGASFESSLGRGHRETRLHYEMHQREHRKTHPHDQTHERARKSVAGEVVEILRGCRVFHFHDTSRNAPVKQLGYASDNITLHPDAGNLAAVLLRLRDSDPPSYRRIVRTIRQVAPFFREFVLTEEGGRLRLRWLQEGSDVVFPADALSDGTLRFICLTTLLSLPDLPHLVVLDEPELGLHPYAIVQLAEMLRAASRESQVLIATQSVTLMNQFQLDDLIVVERAGGSSGFDRPDSAHLQEWLADYSLGELWEKNLLGGRPQAESG</sequence>
<proteinExistence type="predicted"/>
<comment type="caution">
    <text evidence="3">The sequence shown here is derived from an EMBL/GenBank/DDBJ whole genome shotgun (WGS) entry which is preliminary data.</text>
</comment>
<dbReference type="Gene3D" id="3.40.50.300">
    <property type="entry name" value="P-loop containing nucleotide triphosphate hydrolases"/>
    <property type="match status" value="2"/>
</dbReference>
<keyword evidence="1" id="KW-0742">SOS response</keyword>
<dbReference type="GO" id="GO:0005524">
    <property type="term" value="F:ATP binding"/>
    <property type="evidence" value="ECO:0007669"/>
    <property type="project" value="InterPro"/>
</dbReference>
<dbReference type="PANTHER" id="PTHR32182:SF22">
    <property type="entry name" value="ATP-DEPENDENT ENDONUCLEASE, OLD FAMILY-RELATED"/>
    <property type="match status" value="1"/>
</dbReference>
<dbReference type="PANTHER" id="PTHR32182">
    <property type="entry name" value="DNA REPLICATION AND REPAIR PROTEIN RECF"/>
    <property type="match status" value="1"/>
</dbReference>
<feature type="domain" description="ATPase AAA-type core" evidence="2">
    <location>
        <begin position="27"/>
        <end position="325"/>
    </location>
</feature>
<dbReference type="GO" id="GO:0009432">
    <property type="term" value="P:SOS response"/>
    <property type="evidence" value="ECO:0007669"/>
    <property type="project" value="UniProtKB-KW"/>
</dbReference>
<dbReference type="GO" id="GO:0006302">
    <property type="term" value="P:double-strand break repair"/>
    <property type="evidence" value="ECO:0007669"/>
    <property type="project" value="TreeGrafter"/>
</dbReference>
<dbReference type="Proteomes" id="UP000253094">
    <property type="component" value="Unassembled WGS sequence"/>
</dbReference>
<dbReference type="SUPFAM" id="SSF52540">
    <property type="entry name" value="P-loop containing nucleoside triphosphate hydrolases"/>
    <property type="match status" value="1"/>
</dbReference>
<dbReference type="GO" id="GO:0016887">
    <property type="term" value="F:ATP hydrolysis activity"/>
    <property type="evidence" value="ECO:0007669"/>
    <property type="project" value="InterPro"/>
</dbReference>
<dbReference type="RefSeq" id="WP_114029044.1">
    <property type="nucleotide sequence ID" value="NZ_QOIL01000006.1"/>
</dbReference>
<organism evidence="3 4">
    <name type="scientific">Sphaerisporangium album</name>
    <dbReference type="NCBI Taxonomy" id="509200"/>
    <lineage>
        <taxon>Bacteria</taxon>
        <taxon>Bacillati</taxon>
        <taxon>Actinomycetota</taxon>
        <taxon>Actinomycetes</taxon>
        <taxon>Streptosporangiales</taxon>
        <taxon>Streptosporangiaceae</taxon>
        <taxon>Sphaerisporangium</taxon>
    </lineage>
</organism>
<dbReference type="Pfam" id="PF13304">
    <property type="entry name" value="AAA_21"/>
    <property type="match status" value="1"/>
</dbReference>
<evidence type="ECO:0000259" key="2">
    <source>
        <dbReference type="Pfam" id="PF13304"/>
    </source>
</evidence>
<reference evidence="3 4" key="1">
    <citation type="submission" date="2018-06" db="EMBL/GenBank/DDBJ databases">
        <title>Sphaerisporangium craniellae sp. nov., isolated from a marine sponge in the South China Sea.</title>
        <authorList>
            <person name="Li L."/>
        </authorList>
    </citation>
    <scope>NUCLEOTIDE SEQUENCE [LARGE SCALE GENOMIC DNA]</scope>
    <source>
        <strain evidence="3 4">CCTCC AA 208026</strain>
    </source>
</reference>
<evidence type="ECO:0000256" key="1">
    <source>
        <dbReference type="ARBA" id="ARBA00023236"/>
    </source>
</evidence>
<evidence type="ECO:0000313" key="4">
    <source>
        <dbReference type="Proteomes" id="UP000253094"/>
    </source>
</evidence>
<keyword evidence="4" id="KW-1185">Reference proteome</keyword>
<dbReference type="PIRSF" id="PIRSF029347">
    <property type="entry name" value="RecF"/>
    <property type="match status" value="1"/>
</dbReference>